<dbReference type="SMART" id="SM01234">
    <property type="entry name" value="Haemolytic"/>
    <property type="match status" value="1"/>
</dbReference>
<dbReference type="EMBL" id="PIPN01000004">
    <property type="protein sequence ID" value="RUO29358.1"/>
    <property type="molecule type" value="Genomic_DNA"/>
</dbReference>
<organism evidence="1 2">
    <name type="scientific">Aliidiomarina sedimenti</name>
    <dbReference type="NCBI Taxonomy" id="1933879"/>
    <lineage>
        <taxon>Bacteria</taxon>
        <taxon>Pseudomonadati</taxon>
        <taxon>Pseudomonadota</taxon>
        <taxon>Gammaproteobacteria</taxon>
        <taxon>Alteromonadales</taxon>
        <taxon>Idiomarinaceae</taxon>
        <taxon>Aliidiomarina</taxon>
    </lineage>
</organism>
<reference evidence="1 2" key="1">
    <citation type="journal article" date="2018" name="Front. Microbiol.">
        <title>Genome-Based Analysis Reveals the Taxonomy and Diversity of the Family Idiomarinaceae.</title>
        <authorList>
            <person name="Liu Y."/>
            <person name="Lai Q."/>
            <person name="Shao Z."/>
        </authorList>
    </citation>
    <scope>NUCLEOTIDE SEQUENCE [LARGE SCALE GENOMIC DNA]</scope>
    <source>
        <strain evidence="1 2">GBSy1</strain>
    </source>
</reference>
<proteinExistence type="predicted"/>
<accession>A0ABY0BYA1</accession>
<evidence type="ECO:0000313" key="1">
    <source>
        <dbReference type="EMBL" id="RUO29358.1"/>
    </source>
</evidence>
<evidence type="ECO:0000313" key="2">
    <source>
        <dbReference type="Proteomes" id="UP000287410"/>
    </source>
</evidence>
<dbReference type="Proteomes" id="UP000287410">
    <property type="component" value="Unassembled WGS sequence"/>
</dbReference>
<dbReference type="Pfam" id="PF01809">
    <property type="entry name" value="YidD"/>
    <property type="match status" value="1"/>
</dbReference>
<dbReference type="InterPro" id="IPR002696">
    <property type="entry name" value="Membr_insert_effic_factor_YidD"/>
</dbReference>
<name>A0ABY0BYA1_9GAMM</name>
<gene>
    <name evidence="1" type="ORF">CWE12_10285</name>
</gene>
<protein>
    <submittedName>
        <fullName evidence="1">Membrane protein insertion efficiency factor YidD</fullName>
    </submittedName>
</protein>
<sequence length="94" mass="10645">MNAQQLLIRSIQAYQRSGGSRRWFGVCCNYAPTCSEYTLQAVRALGVRKGMMLGWQRIRRCRGHDSFCVCYEPFLPEQQDQSANLSQGGASHVN</sequence>
<dbReference type="NCBIfam" id="TIGR00278">
    <property type="entry name" value="membrane protein insertion efficiency factor YidD"/>
    <property type="match status" value="1"/>
</dbReference>
<comment type="caution">
    <text evidence="1">The sequence shown here is derived from an EMBL/GenBank/DDBJ whole genome shotgun (WGS) entry which is preliminary data.</text>
</comment>
<dbReference type="RefSeq" id="WP_126789624.1">
    <property type="nucleotide sequence ID" value="NZ_PIPN01000004.1"/>
</dbReference>
<keyword evidence="2" id="KW-1185">Reference proteome</keyword>